<name>A0A1J9Q0W9_9EURO</name>
<evidence type="ECO:0000313" key="4">
    <source>
        <dbReference type="Proteomes" id="UP000242791"/>
    </source>
</evidence>
<evidence type="ECO:0000259" key="2">
    <source>
        <dbReference type="PROSITE" id="PS50090"/>
    </source>
</evidence>
<dbReference type="InterPro" id="IPR001005">
    <property type="entry name" value="SANT/Myb"/>
</dbReference>
<feature type="domain" description="Myb-like" evidence="2">
    <location>
        <begin position="48"/>
        <end position="97"/>
    </location>
</feature>
<organism evidence="3 4">
    <name type="scientific">Blastomyces percursus</name>
    <dbReference type="NCBI Taxonomy" id="1658174"/>
    <lineage>
        <taxon>Eukaryota</taxon>
        <taxon>Fungi</taxon>
        <taxon>Dikarya</taxon>
        <taxon>Ascomycota</taxon>
        <taxon>Pezizomycotina</taxon>
        <taxon>Eurotiomycetes</taxon>
        <taxon>Eurotiomycetidae</taxon>
        <taxon>Onygenales</taxon>
        <taxon>Ajellomycetaceae</taxon>
        <taxon>Blastomyces</taxon>
    </lineage>
</organism>
<evidence type="ECO:0000313" key="3">
    <source>
        <dbReference type="EMBL" id="OJD22270.1"/>
    </source>
</evidence>
<dbReference type="CDD" id="cd00167">
    <property type="entry name" value="SANT"/>
    <property type="match status" value="1"/>
</dbReference>
<keyword evidence="4" id="KW-1185">Reference proteome</keyword>
<feature type="region of interest" description="Disordered" evidence="1">
    <location>
        <begin position="16"/>
        <end position="59"/>
    </location>
</feature>
<proteinExistence type="predicted"/>
<dbReference type="OrthoDB" id="2143914at2759"/>
<dbReference type="InterPro" id="IPR009057">
    <property type="entry name" value="Homeodomain-like_sf"/>
</dbReference>
<dbReference type="PROSITE" id="PS50090">
    <property type="entry name" value="MYB_LIKE"/>
    <property type="match status" value="1"/>
</dbReference>
<dbReference type="SUPFAM" id="SSF46689">
    <property type="entry name" value="Homeodomain-like"/>
    <property type="match status" value="1"/>
</dbReference>
<dbReference type="EMBL" id="LGTZ01001115">
    <property type="protein sequence ID" value="OJD22270.1"/>
    <property type="molecule type" value="Genomic_DNA"/>
</dbReference>
<dbReference type="VEuPathDB" id="FungiDB:ACJ73_06379"/>
<gene>
    <name evidence="3" type="ORF">ACJ73_06379</name>
</gene>
<dbReference type="AlphaFoldDB" id="A0A1J9Q0W9"/>
<sequence>MELSASVATKLFQLLTNPTSSAMAPSPVHPASQEEGRRSPRYDKQAGGSGPRRTKWTQGEEDILRRMKRKRCSWPEIEARLPQRSPASLRTRYSLLQNSNR</sequence>
<dbReference type="Gene3D" id="1.10.10.60">
    <property type="entry name" value="Homeodomain-like"/>
    <property type="match status" value="1"/>
</dbReference>
<evidence type="ECO:0000256" key="1">
    <source>
        <dbReference type="SAM" id="MobiDB-lite"/>
    </source>
</evidence>
<reference evidence="3 4" key="1">
    <citation type="submission" date="2015-08" db="EMBL/GenBank/DDBJ databases">
        <title>Emmonsia species relationships and genome sequence.</title>
        <authorList>
            <person name="Cuomo C.A."/>
            <person name="Schwartz I.S."/>
            <person name="Kenyon C."/>
            <person name="De Hoog G.S."/>
            <person name="Govender N.P."/>
            <person name="Botha A."/>
            <person name="Moreno L."/>
            <person name="De Vries M."/>
            <person name="Munoz J.F."/>
            <person name="Stielow J.B."/>
        </authorList>
    </citation>
    <scope>NUCLEOTIDE SEQUENCE [LARGE SCALE GENOMIC DNA]</scope>
    <source>
        <strain evidence="3 4">EI222</strain>
    </source>
</reference>
<accession>A0A1J9Q0W9</accession>
<comment type="caution">
    <text evidence="3">The sequence shown here is derived from an EMBL/GenBank/DDBJ whole genome shotgun (WGS) entry which is preliminary data.</text>
</comment>
<dbReference type="Proteomes" id="UP000242791">
    <property type="component" value="Unassembled WGS sequence"/>
</dbReference>
<protein>
    <recommendedName>
        <fullName evidence="2">Myb-like domain-containing protein</fullName>
    </recommendedName>
</protein>
<feature type="compositionally biased region" description="Basic and acidic residues" evidence="1">
    <location>
        <begin position="32"/>
        <end position="44"/>
    </location>
</feature>